<evidence type="ECO:0008006" key="4">
    <source>
        <dbReference type="Google" id="ProtNLM"/>
    </source>
</evidence>
<reference evidence="2" key="1">
    <citation type="submission" date="2022-07" db="EMBL/GenBank/DDBJ databases">
        <title>Sphingomonas sp. nov., a novel bacterium isolated from the north slope of the Mount Everest.</title>
        <authorList>
            <person name="Cui X."/>
            <person name="Liu Y."/>
        </authorList>
    </citation>
    <scope>NUCLEOTIDE SEQUENCE</scope>
    <source>
        <strain evidence="2">S5-59</strain>
    </source>
</reference>
<evidence type="ECO:0000256" key="1">
    <source>
        <dbReference type="SAM" id="MobiDB-lite"/>
    </source>
</evidence>
<dbReference type="Proteomes" id="UP001058533">
    <property type="component" value="Chromosome"/>
</dbReference>
<gene>
    <name evidence="2" type="ORF">NMP03_04270</name>
</gene>
<dbReference type="RefSeq" id="WP_256507290.1">
    <property type="nucleotide sequence ID" value="NZ_CP101740.1"/>
</dbReference>
<proteinExistence type="predicted"/>
<keyword evidence="3" id="KW-1185">Reference proteome</keyword>
<dbReference type="EMBL" id="CP101740">
    <property type="protein sequence ID" value="UUL83451.1"/>
    <property type="molecule type" value="Genomic_DNA"/>
</dbReference>
<protein>
    <recommendedName>
        <fullName evidence="4">Large polyvalent protein-associated domain-containing protein</fullName>
    </recommendedName>
</protein>
<feature type="region of interest" description="Disordered" evidence="1">
    <location>
        <begin position="303"/>
        <end position="322"/>
    </location>
</feature>
<evidence type="ECO:0000313" key="2">
    <source>
        <dbReference type="EMBL" id="UUL83451.1"/>
    </source>
</evidence>
<feature type="compositionally biased region" description="Pro residues" evidence="1">
    <location>
        <begin position="310"/>
        <end position="320"/>
    </location>
</feature>
<accession>A0ABY5LBF4</accession>
<dbReference type="Gene3D" id="1.10.530.10">
    <property type="match status" value="1"/>
</dbReference>
<organism evidence="2 3">
    <name type="scientific">Sphingomonas qomolangmaensis</name>
    <dbReference type="NCBI Taxonomy" id="2918765"/>
    <lineage>
        <taxon>Bacteria</taxon>
        <taxon>Pseudomonadati</taxon>
        <taxon>Pseudomonadota</taxon>
        <taxon>Alphaproteobacteria</taxon>
        <taxon>Sphingomonadales</taxon>
        <taxon>Sphingomonadaceae</taxon>
        <taxon>Sphingomonas</taxon>
    </lineage>
</organism>
<evidence type="ECO:0000313" key="3">
    <source>
        <dbReference type="Proteomes" id="UP001058533"/>
    </source>
</evidence>
<sequence>MEMSQDRRPRDPLSFYEVDLEAQPRAQPEAMPRSSWSETFTSSFRVVQDDWPSQSEQEVVNDYGPLVEALQAETGRSMNSYVSTGRGGGSVYEQRVFEDLAAVRARKPDFMKGTPTTVDEFRAATLKRVQERRAADQRTVERGGTVAWGAGSLAAGVLDPFNLLTAPIGGGGGTTIARRILNQAVIGATTEAVEQPLIANERAKRGETLTGTEAAANIGTAGVGAGVLQGGGELVVRGASRLAGPVADLIESFKARVGLDSATPAERAAVGELEREVEIAATSPFNPGRDSERHAARLNAAERALDNPASIPPTAPPPPVSRDAYYRRLRGAESGGNDAARNTRSTATGRYQFLDSTWLTYHKRVVGGTMSDAQRLAQRSDGGLQDRLMQVLTNDNAASLARVGARETGGNLYLMHVFGQGGGQAILRAGRDAPIEAIVGRKVVEANPFLRGRTVGDTIEWAHSRMGEAPDTAPTLRRDQFDADEEWATAQRAVDAEEAALARADADIEDVVQTAERRWTAIADDPAPQAVDIGGTDSARLYRSAGDDTRAFETEAEAIAIAGGGDVVPVDVPRAILDDIAPVAPDAAGARVRSIDPAAADAWRAPRERTAPAARPEPDLLQGQATVIRAGDLIRDASSIQRAYVISPDGKIYLLNDGVSHDAFAAEAGATDLSGFAAITTFGGELALRRSARPSAQQNRIIARLSATAAREGRDVTEGGLTGNVGVAFPPRGDAPVALAGRDSAPPSRETLARYDDPFDSATPRSLDETIEHDVRMIAVEAPDTPVRLSDEGEVARLADVLQDLDDDAAAILAARACMVP</sequence>
<feature type="region of interest" description="Disordered" evidence="1">
    <location>
        <begin position="1"/>
        <end position="37"/>
    </location>
</feature>
<feature type="compositionally biased region" description="Basic and acidic residues" evidence="1">
    <location>
        <begin position="1"/>
        <end position="11"/>
    </location>
</feature>
<name>A0ABY5LBF4_9SPHN</name>